<dbReference type="InterPro" id="IPR003676">
    <property type="entry name" value="SAUR_fam"/>
</dbReference>
<dbReference type="OrthoDB" id="670661at2759"/>
<dbReference type="AlphaFoldDB" id="A0A5N5I1Q8"/>
<evidence type="ECO:0000256" key="1">
    <source>
        <dbReference type="ARBA" id="ARBA00006974"/>
    </source>
</evidence>
<dbReference type="PANTHER" id="PTHR31374:SF137">
    <property type="entry name" value="SAUR FAMILY PROTEIN"/>
    <property type="match status" value="1"/>
</dbReference>
<keyword evidence="3" id="KW-1185">Reference proteome</keyword>
<organism evidence="2 3">
    <name type="scientific">Pyrus ussuriensis x Pyrus communis</name>
    <dbReference type="NCBI Taxonomy" id="2448454"/>
    <lineage>
        <taxon>Eukaryota</taxon>
        <taxon>Viridiplantae</taxon>
        <taxon>Streptophyta</taxon>
        <taxon>Embryophyta</taxon>
        <taxon>Tracheophyta</taxon>
        <taxon>Spermatophyta</taxon>
        <taxon>Magnoliopsida</taxon>
        <taxon>eudicotyledons</taxon>
        <taxon>Gunneridae</taxon>
        <taxon>Pentapetalae</taxon>
        <taxon>rosids</taxon>
        <taxon>fabids</taxon>
        <taxon>Rosales</taxon>
        <taxon>Rosaceae</taxon>
        <taxon>Amygdaloideae</taxon>
        <taxon>Maleae</taxon>
        <taxon>Pyrus</taxon>
    </lineage>
</organism>
<proteinExistence type="inferred from homology"/>
<comment type="caution">
    <text evidence="2">The sequence shown here is derived from an EMBL/GenBank/DDBJ whole genome shotgun (WGS) entry which is preliminary data.</text>
</comment>
<dbReference type="Pfam" id="PF02519">
    <property type="entry name" value="Auxin_inducible"/>
    <property type="match status" value="1"/>
</dbReference>
<evidence type="ECO:0008006" key="4">
    <source>
        <dbReference type="Google" id="ProtNLM"/>
    </source>
</evidence>
<protein>
    <recommendedName>
        <fullName evidence="4">Auxin-induced protein 15A-like</fullName>
    </recommendedName>
</protein>
<dbReference type="EMBL" id="SMOL01000148">
    <property type="protein sequence ID" value="KAB2629554.1"/>
    <property type="molecule type" value="Genomic_DNA"/>
</dbReference>
<reference evidence="2 3" key="1">
    <citation type="submission" date="2019-09" db="EMBL/GenBank/DDBJ databases">
        <authorList>
            <person name="Ou C."/>
        </authorList>
    </citation>
    <scope>NUCLEOTIDE SEQUENCE [LARGE SCALE GENOMIC DNA]</scope>
    <source>
        <strain evidence="2">S2</strain>
        <tissue evidence="2">Leaf</tissue>
    </source>
</reference>
<reference evidence="3" key="2">
    <citation type="submission" date="2019-10" db="EMBL/GenBank/DDBJ databases">
        <title>A de novo genome assembly of a pear dwarfing rootstock.</title>
        <authorList>
            <person name="Wang F."/>
            <person name="Wang J."/>
            <person name="Li S."/>
            <person name="Zhang Y."/>
            <person name="Fang M."/>
            <person name="Ma L."/>
            <person name="Zhao Y."/>
            <person name="Jiang S."/>
        </authorList>
    </citation>
    <scope>NUCLEOTIDE SEQUENCE [LARGE SCALE GENOMIC DNA]</scope>
</reference>
<dbReference type="Proteomes" id="UP000327157">
    <property type="component" value="Chromosome 8"/>
</dbReference>
<evidence type="ECO:0000313" key="2">
    <source>
        <dbReference type="EMBL" id="KAB2629554.1"/>
    </source>
</evidence>
<name>A0A5N5I1Q8_9ROSA</name>
<sequence>MNTTMDSKKSNKIRDIVRLRQILKKWRKIANSSNAISGTTAATTATSSSKSIKFLKRTLSLSEKTTTSFDASNNAAVPKGYLAVCVGEELKRFVIPTDYLGRPAFHILLREAEEEFGFQQTGVLRIPCEVSVFEGILKMVEEDKDMFFNNMGGYHIYSWGYSKSLKPVEDRGSEEENKDVSNGCMAVVPWVAPNFPPSSRDVTQTASQSEPMEVEMMDTDDNRFNGAEASGFSGTMMEGSSGVQNWHQQQQLHWMEPQLLLNNYTPVTW</sequence>
<evidence type="ECO:0000313" key="3">
    <source>
        <dbReference type="Proteomes" id="UP000327157"/>
    </source>
</evidence>
<comment type="similarity">
    <text evidence="1">Belongs to the ARG7 family.</text>
</comment>
<dbReference type="GO" id="GO:0009733">
    <property type="term" value="P:response to auxin"/>
    <property type="evidence" value="ECO:0007669"/>
    <property type="project" value="InterPro"/>
</dbReference>
<dbReference type="PANTHER" id="PTHR31374">
    <property type="entry name" value="AUXIN-INDUCED PROTEIN-LIKE-RELATED"/>
    <property type="match status" value="1"/>
</dbReference>
<accession>A0A5N5I1Q8</accession>
<reference evidence="2 3" key="3">
    <citation type="submission" date="2019-11" db="EMBL/GenBank/DDBJ databases">
        <title>A de novo genome assembly of a pear dwarfing rootstock.</title>
        <authorList>
            <person name="Wang F."/>
            <person name="Wang J."/>
            <person name="Li S."/>
            <person name="Zhang Y."/>
            <person name="Fang M."/>
            <person name="Ma L."/>
            <person name="Zhao Y."/>
            <person name="Jiang S."/>
        </authorList>
    </citation>
    <scope>NUCLEOTIDE SEQUENCE [LARGE SCALE GENOMIC DNA]</scope>
    <source>
        <strain evidence="2">S2</strain>
        <tissue evidence="2">Leaf</tissue>
    </source>
</reference>
<gene>
    <name evidence="2" type="ORF">D8674_034349</name>
</gene>